<dbReference type="InterPro" id="IPR001254">
    <property type="entry name" value="Trypsin_dom"/>
</dbReference>
<dbReference type="GO" id="GO:0004252">
    <property type="term" value="F:serine-type endopeptidase activity"/>
    <property type="evidence" value="ECO:0007669"/>
    <property type="project" value="InterPro"/>
</dbReference>
<evidence type="ECO:0000313" key="8">
    <source>
        <dbReference type="Proteomes" id="UP000322000"/>
    </source>
</evidence>
<keyword evidence="4" id="KW-1015">Disulfide bond</keyword>
<evidence type="ECO:0000256" key="5">
    <source>
        <dbReference type="RuleBase" id="RU363034"/>
    </source>
</evidence>
<evidence type="ECO:0000313" key="9">
    <source>
        <dbReference type="RefSeq" id="XP_026741967.1"/>
    </source>
</evidence>
<dbReference type="RefSeq" id="XP_026741967.1">
    <property type="nucleotide sequence ID" value="XM_026886166.1"/>
</dbReference>
<feature type="signal peptide" evidence="6">
    <location>
        <begin position="1"/>
        <end position="20"/>
    </location>
</feature>
<protein>
    <submittedName>
        <fullName evidence="9">Urokinase-type plasminogen activator isoform X1</fullName>
    </submittedName>
</protein>
<evidence type="ECO:0000256" key="3">
    <source>
        <dbReference type="ARBA" id="ARBA00022825"/>
    </source>
</evidence>
<feature type="chain" id="PRO_5028835075" evidence="6">
    <location>
        <begin position="21"/>
        <end position="576"/>
    </location>
</feature>
<dbReference type="Pfam" id="PF00089">
    <property type="entry name" value="Trypsin"/>
    <property type="match status" value="1"/>
</dbReference>
<dbReference type="InterPro" id="IPR001314">
    <property type="entry name" value="Peptidase_S1A"/>
</dbReference>
<dbReference type="GO" id="GO:0006508">
    <property type="term" value="P:proteolysis"/>
    <property type="evidence" value="ECO:0007669"/>
    <property type="project" value="UniProtKB-KW"/>
</dbReference>
<name>A0A7E5WNQ6_TRINI</name>
<dbReference type="SMART" id="SM00020">
    <property type="entry name" value="Tryp_SPc"/>
    <property type="match status" value="1"/>
</dbReference>
<dbReference type="InterPro" id="IPR050127">
    <property type="entry name" value="Serine_Proteases_S1"/>
</dbReference>
<keyword evidence="3 5" id="KW-0720">Serine protease</keyword>
<evidence type="ECO:0000259" key="7">
    <source>
        <dbReference type="PROSITE" id="PS50240"/>
    </source>
</evidence>
<keyword evidence="1 5" id="KW-0645">Protease</keyword>
<dbReference type="Gene3D" id="2.40.10.10">
    <property type="entry name" value="Trypsin-like serine proteases"/>
    <property type="match status" value="1"/>
</dbReference>
<proteinExistence type="predicted"/>
<keyword evidence="2 5" id="KW-0378">Hydrolase</keyword>
<gene>
    <name evidence="9" type="primary">LOC113504074</name>
</gene>
<evidence type="ECO:0000256" key="4">
    <source>
        <dbReference type="ARBA" id="ARBA00023157"/>
    </source>
</evidence>
<dbReference type="PANTHER" id="PTHR24264">
    <property type="entry name" value="TRYPSIN-RELATED"/>
    <property type="match status" value="1"/>
</dbReference>
<evidence type="ECO:0000256" key="1">
    <source>
        <dbReference type="ARBA" id="ARBA00022670"/>
    </source>
</evidence>
<dbReference type="CDD" id="cd00190">
    <property type="entry name" value="Tryp_SPc"/>
    <property type="match status" value="1"/>
</dbReference>
<feature type="domain" description="Peptidase S1" evidence="7">
    <location>
        <begin position="334"/>
        <end position="575"/>
    </location>
</feature>
<dbReference type="GO" id="GO:0005615">
    <property type="term" value="C:extracellular space"/>
    <property type="evidence" value="ECO:0007669"/>
    <property type="project" value="TreeGrafter"/>
</dbReference>
<dbReference type="KEGG" id="tnl:113504074"/>
<sequence length="576" mass="64829">MSFYLIRTVFLMHLFSNLLCDIDLDVVNKDLFDSKNFVNKKTDVVLNKLLNEKKFSSEIIRSVGKDNDVVNNFEDITIMDDKGNLKNLKYKSVLPKSEFENLVNSDVIPTKVSVVPQIEVPVTEIYEDEVKFEAGGLKPKFFDELGLIPQTCRYRGARYPCGLSISCVLGGGKPLDLCSGGMIWACCVDRETTERPTEVAPVVHNASDLIELIGSFPHENYDYQTNTNQFEDPIIIYTDAKPTYHQKPDSNHPELDETGINRPNWNQNHFYHVKPSYNEGTTQKPDDYYKPDYHEGNNVQGDDDYVPIHTNTNHKPTRPSFPGCGEHFTRSNRIVGGHSTGFGSHPWQAALIKSGFLSKKLACGGALVSDRWVITAAHCVATTPNNQLRVRLGEWDVRDSGERYSHEEFAVQRKEVHPSYEPSDFRNDVALVQLDRGVVFKQHILPVCLPQKQMKLAGKMATVAGWGRTRHGQSSVPSVLQEVDVEVIPNERCQRWFRAAGRRETIHDVFLCAGYKEGGRDSCQGDSGGPLTMKLEGRSTLIGLVSWGIGCGREHLPGVYTNIQKFVPWVDKLINP</sequence>
<dbReference type="AlphaFoldDB" id="A0A7E5WNQ6"/>
<evidence type="ECO:0000256" key="6">
    <source>
        <dbReference type="SAM" id="SignalP"/>
    </source>
</evidence>
<dbReference type="PROSITE" id="PS00135">
    <property type="entry name" value="TRYPSIN_SER"/>
    <property type="match status" value="1"/>
</dbReference>
<dbReference type="InterPro" id="IPR018114">
    <property type="entry name" value="TRYPSIN_HIS"/>
</dbReference>
<dbReference type="PRINTS" id="PR00722">
    <property type="entry name" value="CHYMOTRYPSIN"/>
</dbReference>
<evidence type="ECO:0000256" key="2">
    <source>
        <dbReference type="ARBA" id="ARBA00022801"/>
    </source>
</evidence>
<accession>A0A7E5WNQ6</accession>
<keyword evidence="6" id="KW-0732">Signal</keyword>
<dbReference type="PANTHER" id="PTHR24264:SF54">
    <property type="entry name" value="PEPTIDASE S1 DOMAIN-CONTAINING PROTEIN"/>
    <property type="match status" value="1"/>
</dbReference>
<dbReference type="OrthoDB" id="10002959at2759"/>
<dbReference type="InterPro" id="IPR043504">
    <property type="entry name" value="Peptidase_S1_PA_chymotrypsin"/>
</dbReference>
<dbReference type="InParanoid" id="A0A7E5WNQ6"/>
<dbReference type="GeneID" id="113504074"/>
<dbReference type="InterPro" id="IPR009003">
    <property type="entry name" value="Peptidase_S1_PA"/>
</dbReference>
<reference evidence="9" key="1">
    <citation type="submission" date="2025-08" db="UniProtKB">
        <authorList>
            <consortium name="RefSeq"/>
        </authorList>
    </citation>
    <scope>IDENTIFICATION</scope>
</reference>
<dbReference type="InterPro" id="IPR033116">
    <property type="entry name" value="TRYPSIN_SER"/>
</dbReference>
<keyword evidence="8" id="KW-1185">Reference proteome</keyword>
<dbReference type="PROSITE" id="PS00134">
    <property type="entry name" value="TRYPSIN_HIS"/>
    <property type="match status" value="1"/>
</dbReference>
<dbReference type="SUPFAM" id="SSF50494">
    <property type="entry name" value="Trypsin-like serine proteases"/>
    <property type="match status" value="1"/>
</dbReference>
<dbReference type="PROSITE" id="PS50240">
    <property type="entry name" value="TRYPSIN_DOM"/>
    <property type="match status" value="1"/>
</dbReference>
<organism evidence="8 9">
    <name type="scientific">Trichoplusia ni</name>
    <name type="common">Cabbage looper</name>
    <dbReference type="NCBI Taxonomy" id="7111"/>
    <lineage>
        <taxon>Eukaryota</taxon>
        <taxon>Metazoa</taxon>
        <taxon>Ecdysozoa</taxon>
        <taxon>Arthropoda</taxon>
        <taxon>Hexapoda</taxon>
        <taxon>Insecta</taxon>
        <taxon>Pterygota</taxon>
        <taxon>Neoptera</taxon>
        <taxon>Endopterygota</taxon>
        <taxon>Lepidoptera</taxon>
        <taxon>Glossata</taxon>
        <taxon>Ditrysia</taxon>
        <taxon>Noctuoidea</taxon>
        <taxon>Noctuidae</taxon>
        <taxon>Plusiinae</taxon>
        <taxon>Trichoplusia</taxon>
    </lineage>
</organism>
<dbReference type="Proteomes" id="UP000322000">
    <property type="component" value="Chromosome 21"/>
</dbReference>
<dbReference type="FunFam" id="2.40.10.10:FF:000006">
    <property type="entry name" value="Serine proteinase stubble"/>
    <property type="match status" value="1"/>
</dbReference>